<dbReference type="SFLD" id="SFLDS00029">
    <property type="entry name" value="Radical_SAM"/>
    <property type="match status" value="1"/>
</dbReference>
<dbReference type="Proteomes" id="UP000722095">
    <property type="component" value="Unassembled WGS sequence"/>
</dbReference>
<evidence type="ECO:0000256" key="1">
    <source>
        <dbReference type="ARBA" id="ARBA00022485"/>
    </source>
</evidence>
<dbReference type="PANTHER" id="PTHR42836:SF1">
    <property type="entry name" value="7-CARBOXY-7-DEAZAGUANINE SYNTHASE"/>
    <property type="match status" value="1"/>
</dbReference>
<dbReference type="Proteomes" id="UP000584706">
    <property type="component" value="Unassembled WGS sequence"/>
</dbReference>
<feature type="binding site" evidence="8">
    <location>
        <position position="32"/>
    </location>
    <ligand>
        <name>[4Fe-4S] cluster</name>
        <dbReference type="ChEBI" id="CHEBI:49883"/>
        <note>4Fe-4S-S-AdoMet</note>
    </ligand>
</feature>
<dbReference type="Proteomes" id="UP000564425">
    <property type="component" value="Unassembled WGS sequence"/>
</dbReference>
<gene>
    <name evidence="10" type="primary">queE_1</name>
    <name evidence="8" type="synonym">queE</name>
    <name evidence="16" type="ORF">H0S71_08955</name>
    <name evidence="17" type="ORF">HNP85_001512</name>
    <name evidence="11" type="ORF">HNP86_002086</name>
    <name evidence="12" type="ORF">HNP93_001826</name>
    <name evidence="13" type="ORF">HNP94_001801</name>
    <name evidence="15" type="ORF">HNP96_001736</name>
    <name evidence="14" type="ORF">HNP97_001824</name>
    <name evidence="18" type="ORF">J2745_000624</name>
    <name evidence="10" type="ORF">MMJJ_10170</name>
</gene>
<dbReference type="GO" id="GO:1904047">
    <property type="term" value="F:S-adenosyl-L-methionine binding"/>
    <property type="evidence" value="ECO:0007669"/>
    <property type="project" value="UniProtKB-UniRule"/>
</dbReference>
<comment type="cofactor">
    <cofactor evidence="8">
        <name>S-adenosyl-L-methionine</name>
        <dbReference type="ChEBI" id="CHEBI:59789"/>
    </cofactor>
    <text evidence="8">Binds 1 S-adenosyl-L-methionine per subunit.</text>
</comment>
<dbReference type="EMBL" id="JACCQJ010000004">
    <property type="protein sequence ID" value="MBG0770006.1"/>
    <property type="molecule type" value="Genomic_DNA"/>
</dbReference>
<dbReference type="EMBL" id="JACDUH010000004">
    <property type="protein sequence ID" value="MBA2851923.1"/>
    <property type="molecule type" value="Genomic_DNA"/>
</dbReference>
<accession>A0A2L1CAL7</accession>
<dbReference type="InterPro" id="IPR024924">
    <property type="entry name" value="7-CO-7-deazaguanine_synth-like"/>
</dbReference>
<dbReference type="HAMAP" id="MF_00917">
    <property type="entry name" value="QueE"/>
    <property type="match status" value="1"/>
</dbReference>
<organism evidence="10 19">
    <name type="scientific">Methanococcus maripaludis</name>
    <name type="common">Methanococcus deltae</name>
    <dbReference type="NCBI Taxonomy" id="39152"/>
    <lineage>
        <taxon>Archaea</taxon>
        <taxon>Methanobacteriati</taxon>
        <taxon>Methanobacteriota</taxon>
        <taxon>Methanomada group</taxon>
        <taxon>Methanococci</taxon>
        <taxon>Methanococcales</taxon>
        <taxon>Methanococcaceae</taxon>
        <taxon>Methanococcus</taxon>
    </lineage>
</organism>
<comment type="catalytic activity">
    <reaction evidence="8">
        <text>6-carboxy-5,6,7,8-tetrahydropterin + H(+) = 7-carboxy-7-carbaguanine + NH4(+)</text>
        <dbReference type="Rhea" id="RHEA:27974"/>
        <dbReference type="ChEBI" id="CHEBI:15378"/>
        <dbReference type="ChEBI" id="CHEBI:28938"/>
        <dbReference type="ChEBI" id="CHEBI:61032"/>
        <dbReference type="ChEBI" id="CHEBI:61036"/>
        <dbReference type="EC" id="4.3.99.3"/>
    </reaction>
</comment>
<dbReference type="SUPFAM" id="SSF102114">
    <property type="entry name" value="Radical SAM enzymes"/>
    <property type="match status" value="1"/>
</dbReference>
<dbReference type="Proteomes" id="UP000558015">
    <property type="component" value="Unassembled WGS sequence"/>
</dbReference>
<feature type="binding site" evidence="8">
    <location>
        <begin position="9"/>
        <end position="11"/>
    </location>
    <ligand>
        <name>substrate</name>
    </ligand>
</feature>
<dbReference type="Gene3D" id="3.20.20.70">
    <property type="entry name" value="Aldolase class I"/>
    <property type="match status" value="1"/>
</dbReference>
<evidence type="ECO:0000313" key="17">
    <source>
        <dbReference type="EMBL" id="MBM7409817.1"/>
    </source>
</evidence>
<evidence type="ECO:0000256" key="8">
    <source>
        <dbReference type="HAMAP-Rule" id="MF_00917"/>
    </source>
</evidence>
<evidence type="ECO:0000313" key="15">
    <source>
        <dbReference type="EMBL" id="MBB6497688.1"/>
    </source>
</evidence>
<evidence type="ECO:0000313" key="12">
    <source>
        <dbReference type="EMBL" id="MBA2859125.1"/>
    </source>
</evidence>
<evidence type="ECO:0000256" key="2">
    <source>
        <dbReference type="ARBA" id="ARBA00022691"/>
    </source>
</evidence>
<comment type="function">
    <text evidence="8">Catalyzes the complex heterocyclic radical-mediated conversion of 6-carboxy-5,6,7,8-tetrahydropterin (CPH4) to 7-carboxy-7-deazaguanine (CDG), a step common to the biosynthetic pathways of all 7-deazapurine-containing compounds.</text>
</comment>
<dbReference type="EMBL" id="JAFBBC010000002">
    <property type="protein sequence ID" value="MBM7409817.1"/>
    <property type="molecule type" value="Genomic_DNA"/>
</dbReference>
<dbReference type="Proteomes" id="UP000239462">
    <property type="component" value="Chromosome"/>
</dbReference>
<dbReference type="EMBL" id="JACDUO010000003">
    <property type="protein sequence ID" value="MBA2864773.1"/>
    <property type="molecule type" value="Genomic_DNA"/>
</dbReference>
<reference evidence="18" key="5">
    <citation type="submission" date="2021-03" db="EMBL/GenBank/DDBJ databases">
        <title>Genomic Encyclopedia of Type Strains, Phase IV (KMG-IV): sequencing the most valuable type-strain genomes for metagenomic binning, comparative biology and taxonomic classification.</title>
        <authorList>
            <person name="Goeker M."/>
        </authorList>
    </citation>
    <scope>NUCLEOTIDE SEQUENCE</scope>
    <source>
        <strain evidence="18">DSM 2771</strain>
    </source>
</reference>
<dbReference type="CDD" id="cd01335">
    <property type="entry name" value="Radical_SAM"/>
    <property type="match status" value="1"/>
</dbReference>
<dbReference type="PANTHER" id="PTHR42836">
    <property type="entry name" value="7-CARBOXY-7-DEAZAGUANINE SYNTHASE"/>
    <property type="match status" value="1"/>
</dbReference>
<comment type="caution">
    <text evidence="8">Lacks conserved residue(s) required for the propagation of feature annotation.</text>
</comment>
<evidence type="ECO:0000313" key="19">
    <source>
        <dbReference type="Proteomes" id="UP000239462"/>
    </source>
</evidence>
<reference evidence="16" key="4">
    <citation type="submission" date="2020-07" db="EMBL/GenBank/DDBJ databases">
        <title>Severe corrosion of carbon steel in oil field produced water can be linked to methanogenic archaea containing a special type of NiFe hydrogenase.</title>
        <authorList>
            <person name="Lahme S."/>
            <person name="Mand J."/>
            <person name="Longwell J."/>
            <person name="Smith R."/>
            <person name="Enning D."/>
        </authorList>
    </citation>
    <scope>NUCLEOTIDE SEQUENCE</scope>
    <source>
        <strain evidence="16">MIC098Bin5</strain>
    </source>
</reference>
<reference evidence="19" key="1">
    <citation type="journal article" date="2018" name="Genome Announc.">
        <title>Complete Genome Sequence of the Methanococcus maripaludis Type Strain JJ (DSM 2067), a Model for Selenoprotein Synthesis in Archaea.</title>
        <authorList>
            <person name="Poehlein A."/>
            <person name="Heym D."/>
            <person name="Quitzke V."/>
            <person name="Fersch J."/>
            <person name="Daniel R."/>
            <person name="Rother M."/>
        </authorList>
    </citation>
    <scope>NUCLEOTIDE SEQUENCE [LARGE SCALE GENOMIC DNA]</scope>
    <source>
        <strain evidence="19">DSM 2067</strain>
    </source>
</reference>
<feature type="binding site" evidence="8">
    <location>
        <position position="24"/>
    </location>
    <ligand>
        <name>substrate</name>
    </ligand>
</feature>
<name>A0A2L1CAL7_METMI</name>
<evidence type="ECO:0000313" key="16">
    <source>
        <dbReference type="EMBL" id="MBG0770006.1"/>
    </source>
</evidence>
<keyword evidence="7 8" id="KW-0456">Lyase</keyword>
<evidence type="ECO:0000256" key="3">
    <source>
        <dbReference type="ARBA" id="ARBA00022723"/>
    </source>
</evidence>
<evidence type="ECO:0000313" key="18">
    <source>
        <dbReference type="EMBL" id="MBP2219147.1"/>
    </source>
</evidence>
<evidence type="ECO:0000313" key="23">
    <source>
        <dbReference type="Proteomes" id="UP000584706"/>
    </source>
</evidence>
<dbReference type="KEGG" id="mmad:MMJJ_10170"/>
<comment type="cofactor">
    <cofactor evidence="8">
        <name>[4Fe-4S] cluster</name>
        <dbReference type="ChEBI" id="CHEBI:49883"/>
    </cofactor>
    <text evidence="8">Binds 1 [4Fe-4S] cluster. The cluster is coordinated with 3 cysteines and an exchangeable S-adenosyl-L-methionine.</text>
</comment>
<comment type="subunit">
    <text evidence="8">Homodimer.</text>
</comment>
<dbReference type="EMBL" id="JACHIQ010000003">
    <property type="protein sequence ID" value="MBB6068311.1"/>
    <property type="molecule type" value="Genomic_DNA"/>
</dbReference>
<dbReference type="Proteomes" id="UP000567099">
    <property type="component" value="Unassembled WGS sequence"/>
</dbReference>
<dbReference type="PROSITE" id="PS51918">
    <property type="entry name" value="RADICAL_SAM"/>
    <property type="match status" value="1"/>
</dbReference>
<dbReference type="GeneID" id="10981499"/>
<dbReference type="GO" id="GO:0016840">
    <property type="term" value="F:carbon-nitrogen lyase activity"/>
    <property type="evidence" value="ECO:0007669"/>
    <property type="project" value="UniProtKB-UniRule"/>
</dbReference>
<proteinExistence type="inferred from homology"/>
<reference evidence="20 21" key="3">
    <citation type="submission" date="2020-07" db="EMBL/GenBank/DDBJ databases">
        <title>Genomic Encyclopedia of Type Strains, Phase IV (KMG-V): Genome sequencing to study the core and pangenomes of soil and plant-associated prokaryotes.</title>
        <authorList>
            <person name="Whitman W."/>
        </authorList>
    </citation>
    <scope>NUCLEOTIDE SEQUENCE [LARGE SCALE GENOMIC DNA]</scope>
    <source>
        <strain evidence="11 21">A1</strain>
        <strain evidence="12 20">C12</strain>
        <strain evidence="13 22">C13</strain>
        <strain evidence="15 24">D1</strain>
        <strain evidence="14 23">DSM 7078</strain>
        <strain evidence="17">RC</strain>
    </source>
</reference>
<dbReference type="AlphaFoldDB" id="A0A2L1CAL7"/>
<dbReference type="Pfam" id="PF04055">
    <property type="entry name" value="Radical_SAM"/>
    <property type="match status" value="1"/>
</dbReference>
<comment type="similarity">
    <text evidence="8">Belongs to the radical SAM superfamily. 7-carboxy-7-deazaguanine synthase family.</text>
</comment>
<dbReference type="EMBL" id="CP026606">
    <property type="protein sequence ID" value="AVB76417.1"/>
    <property type="molecule type" value="Genomic_DNA"/>
</dbReference>
<keyword evidence="3 8" id="KW-0479">Metal-binding</keyword>
<sequence>MIREVFSSIMGEGKFIGKRFIFVRFKECPLDCIYCDEPNAPGGTARVEEISGSGEFMEYLEIEHELIEIIEKLRTPDLFAVSFTGGEPLVYSNKIKEYSEILKHKGYKTFLESNGMFPERLGSYDYASIDIKLPEHFENKDDDFWYGLYKKELETIERLYLAGTDVYAKIVVFEETSEELIERIAIDLSKIGNITLCIQPVSPTDKIKTTTSKKKIFELMAICGKYVDVMCTPQIHKWMGML</sequence>
<feature type="binding site" evidence="8">
    <location>
        <position position="28"/>
    </location>
    <ligand>
        <name>[4Fe-4S] cluster</name>
        <dbReference type="ChEBI" id="CHEBI:49883"/>
        <note>4Fe-4S-S-AdoMet</note>
    </ligand>
</feature>
<keyword evidence="2 8" id="KW-0949">S-adenosyl-L-methionine</keyword>
<dbReference type="GO" id="GO:0000287">
    <property type="term" value="F:magnesium ion binding"/>
    <property type="evidence" value="ECO:0007669"/>
    <property type="project" value="UniProtKB-UniRule"/>
</dbReference>
<evidence type="ECO:0000313" key="11">
    <source>
        <dbReference type="EMBL" id="MBA2851923.1"/>
    </source>
</evidence>
<dbReference type="GO" id="GO:0051539">
    <property type="term" value="F:4 iron, 4 sulfur cluster binding"/>
    <property type="evidence" value="ECO:0007669"/>
    <property type="project" value="UniProtKB-UniRule"/>
</dbReference>
<evidence type="ECO:0000313" key="24">
    <source>
        <dbReference type="Proteomes" id="UP000590564"/>
    </source>
</evidence>
<feature type="binding site" evidence="8">
    <location>
        <position position="35"/>
    </location>
    <ligand>
        <name>[4Fe-4S] cluster</name>
        <dbReference type="ChEBI" id="CHEBI:49883"/>
        <note>4Fe-4S-S-AdoMet</note>
    </ligand>
</feature>
<feature type="binding site" evidence="8">
    <location>
        <position position="84"/>
    </location>
    <ligand>
        <name>substrate</name>
    </ligand>
</feature>
<dbReference type="UniPathway" id="UPA00391"/>
<evidence type="ECO:0000256" key="6">
    <source>
        <dbReference type="ARBA" id="ARBA00023014"/>
    </source>
</evidence>
<evidence type="ECO:0000256" key="4">
    <source>
        <dbReference type="ARBA" id="ARBA00022842"/>
    </source>
</evidence>
<dbReference type="Proteomes" id="UP000742560">
    <property type="component" value="Unassembled WGS sequence"/>
</dbReference>
<evidence type="ECO:0000256" key="5">
    <source>
        <dbReference type="ARBA" id="ARBA00023004"/>
    </source>
</evidence>
<dbReference type="InterPro" id="IPR013785">
    <property type="entry name" value="Aldolase_TIM"/>
</dbReference>
<dbReference type="InterPro" id="IPR058240">
    <property type="entry name" value="rSAM_sf"/>
</dbReference>
<reference evidence="10" key="2">
    <citation type="submission" date="2018-02" db="EMBL/GenBank/DDBJ databases">
        <title>Complete genome sequence of the Methanococcus maripaludis type strain JJ (DSM 2067), a model for selenoprotein synthesis in Archaea.</title>
        <authorList>
            <person name="Poehlein A."/>
            <person name="Heym D."/>
            <person name="Quitzke V."/>
            <person name="Fersch J."/>
            <person name="Daniel R."/>
            <person name="Rother M."/>
        </authorList>
    </citation>
    <scope>NUCLEOTIDE SEQUENCE [LARGE SCALE GENOMIC DNA]</scope>
    <source>
        <strain evidence="10">DSM 2067</strain>
    </source>
</reference>
<dbReference type="EC" id="4.3.99.3" evidence="8"/>
<feature type="binding site" evidence="8">
    <location>
        <begin position="34"/>
        <end position="36"/>
    </location>
    <ligand>
        <name>S-adenosyl-L-methionine</name>
        <dbReference type="ChEBI" id="CHEBI:59789"/>
    </ligand>
</feature>
<evidence type="ECO:0000313" key="21">
    <source>
        <dbReference type="Proteomes" id="UP000564425"/>
    </source>
</evidence>
<protein>
    <recommendedName>
        <fullName evidence="8">7-carboxy-7-deazaguanine synthase</fullName>
        <shortName evidence="8">CDG synthase</shortName>
        <ecNumber evidence="8">4.3.99.3</ecNumber>
    </recommendedName>
    <alternativeName>
        <fullName evidence="8">Archaeosine biosynthesis protein QueE</fullName>
    </alternativeName>
</protein>
<dbReference type="InterPro" id="IPR007197">
    <property type="entry name" value="rSAM"/>
</dbReference>
<evidence type="ECO:0000256" key="7">
    <source>
        <dbReference type="ARBA" id="ARBA00023239"/>
    </source>
</evidence>
<comment type="cofactor">
    <cofactor evidence="8">
        <name>Mg(2+)</name>
        <dbReference type="ChEBI" id="CHEBI:18420"/>
    </cofactor>
</comment>
<feature type="binding site" evidence="8">
    <location>
        <position position="86"/>
    </location>
    <ligand>
        <name>S-adenosyl-L-methionine</name>
        <dbReference type="ChEBI" id="CHEBI:59789"/>
    </ligand>
</feature>
<evidence type="ECO:0000259" key="9">
    <source>
        <dbReference type="PROSITE" id="PS51918"/>
    </source>
</evidence>
<keyword evidence="4 8" id="KW-0460">Magnesium</keyword>
<feature type="domain" description="Radical SAM core" evidence="9">
    <location>
        <begin position="15"/>
        <end position="242"/>
    </location>
</feature>
<evidence type="ECO:0000313" key="22">
    <source>
        <dbReference type="Proteomes" id="UP000567099"/>
    </source>
</evidence>
<keyword evidence="1 8" id="KW-0004">4Fe-4S</keyword>
<comment type="pathway">
    <text evidence="8">Purine metabolism; 7-cyano-7-deazaguanine biosynthesis.</text>
</comment>
<evidence type="ECO:0000313" key="13">
    <source>
        <dbReference type="EMBL" id="MBA2864773.1"/>
    </source>
</evidence>
<evidence type="ECO:0000313" key="10">
    <source>
        <dbReference type="EMBL" id="AVB76417.1"/>
    </source>
</evidence>
<evidence type="ECO:0000313" key="20">
    <source>
        <dbReference type="Proteomes" id="UP000558015"/>
    </source>
</evidence>
<dbReference type="EMBL" id="JAGINF010000002">
    <property type="protein sequence ID" value="MBP2219147.1"/>
    <property type="molecule type" value="Genomic_DNA"/>
</dbReference>
<evidence type="ECO:0000313" key="14">
    <source>
        <dbReference type="EMBL" id="MBB6068311.1"/>
    </source>
</evidence>
<dbReference type="Proteomes" id="UP000590564">
    <property type="component" value="Unassembled WGS sequence"/>
</dbReference>
<keyword evidence="5 8" id="KW-0408">Iron</keyword>
<dbReference type="Proteomes" id="UP000714405">
    <property type="component" value="Unassembled WGS sequence"/>
</dbReference>
<keyword evidence="6 8" id="KW-0411">Iron-sulfur</keyword>
<dbReference type="EMBL" id="JACDUN010000001">
    <property type="protein sequence ID" value="MBA2859125.1"/>
    <property type="molecule type" value="Genomic_DNA"/>
</dbReference>
<dbReference type="EMBL" id="JACHED010000004">
    <property type="protein sequence ID" value="MBB6497688.1"/>
    <property type="molecule type" value="Genomic_DNA"/>
</dbReference>
<dbReference type="RefSeq" id="WP_013998555.1">
    <property type="nucleotide sequence ID" value="NZ_BAAABJ010000001.1"/>
</dbReference>